<keyword evidence="4" id="KW-0547">Nucleotide-binding</keyword>
<keyword evidence="3" id="KW-0819">tRNA processing</keyword>
<dbReference type="HAMAP" id="MF_01161">
    <property type="entry name" value="tRNA_Ile_lys_synt"/>
    <property type="match status" value="1"/>
</dbReference>
<dbReference type="InterPro" id="IPR014729">
    <property type="entry name" value="Rossmann-like_a/b/a_fold"/>
</dbReference>
<dbReference type="Pfam" id="PF01171">
    <property type="entry name" value="ATP_bind_3"/>
    <property type="match status" value="1"/>
</dbReference>
<comment type="caution">
    <text evidence="8">The sequence shown here is derived from an EMBL/GenBank/DDBJ whole genome shotgun (WGS) entry which is preliminary data.</text>
</comment>
<dbReference type="PANTHER" id="PTHR43033">
    <property type="entry name" value="TRNA(ILE)-LYSIDINE SYNTHASE-RELATED"/>
    <property type="match status" value="1"/>
</dbReference>
<dbReference type="EMBL" id="LAZR01065111">
    <property type="protein sequence ID" value="KKK56200.1"/>
    <property type="molecule type" value="Genomic_DNA"/>
</dbReference>
<dbReference type="SUPFAM" id="SSF52402">
    <property type="entry name" value="Adenine nucleotide alpha hydrolases-like"/>
    <property type="match status" value="1"/>
</dbReference>
<comment type="catalytic activity">
    <reaction evidence="6">
        <text>cytidine(34) in tRNA(Ile2) + L-lysine + ATP = lysidine(34) in tRNA(Ile2) + AMP + diphosphate + H(+)</text>
        <dbReference type="Rhea" id="RHEA:43744"/>
        <dbReference type="Rhea" id="RHEA-COMP:10625"/>
        <dbReference type="Rhea" id="RHEA-COMP:10670"/>
        <dbReference type="ChEBI" id="CHEBI:15378"/>
        <dbReference type="ChEBI" id="CHEBI:30616"/>
        <dbReference type="ChEBI" id="CHEBI:32551"/>
        <dbReference type="ChEBI" id="CHEBI:33019"/>
        <dbReference type="ChEBI" id="CHEBI:82748"/>
        <dbReference type="ChEBI" id="CHEBI:83665"/>
        <dbReference type="ChEBI" id="CHEBI:456215"/>
        <dbReference type="EC" id="6.3.4.19"/>
    </reaction>
</comment>
<evidence type="ECO:0000256" key="3">
    <source>
        <dbReference type="ARBA" id="ARBA00022694"/>
    </source>
</evidence>
<evidence type="ECO:0000256" key="2">
    <source>
        <dbReference type="ARBA" id="ARBA00022598"/>
    </source>
</evidence>
<proteinExistence type="inferred from homology"/>
<dbReference type="PANTHER" id="PTHR43033:SF1">
    <property type="entry name" value="TRNA(ILE)-LYSIDINE SYNTHASE-RELATED"/>
    <property type="match status" value="1"/>
</dbReference>
<name>A0A0F8X5H5_9ZZZZ</name>
<evidence type="ECO:0000259" key="7">
    <source>
        <dbReference type="Pfam" id="PF01171"/>
    </source>
</evidence>
<dbReference type="GO" id="GO:0032267">
    <property type="term" value="F:tRNA(Ile)-lysidine synthase activity"/>
    <property type="evidence" value="ECO:0007669"/>
    <property type="project" value="UniProtKB-EC"/>
</dbReference>
<evidence type="ECO:0000256" key="1">
    <source>
        <dbReference type="ARBA" id="ARBA00013267"/>
    </source>
</evidence>
<feature type="non-terminal residue" evidence="8">
    <location>
        <position position="344"/>
    </location>
</feature>
<organism evidence="8">
    <name type="scientific">marine sediment metagenome</name>
    <dbReference type="NCBI Taxonomy" id="412755"/>
    <lineage>
        <taxon>unclassified sequences</taxon>
        <taxon>metagenomes</taxon>
        <taxon>ecological metagenomes</taxon>
    </lineage>
</organism>
<evidence type="ECO:0000256" key="6">
    <source>
        <dbReference type="ARBA" id="ARBA00048539"/>
    </source>
</evidence>
<dbReference type="GO" id="GO:0005524">
    <property type="term" value="F:ATP binding"/>
    <property type="evidence" value="ECO:0007669"/>
    <property type="project" value="UniProtKB-KW"/>
</dbReference>
<sequence length="344" mass="36516">MLDPSAVAALLAERAAGRRVGIAVSGGGDSTALLVLLTQELGADGIAVATVDHGLRAGSADEARLVADHCAGLGIPHDTLFWAERPAGGNLQDQARRARYRLLSDWARGRGIAAVTLGHTADDNAETLLMGLTRGAGLDGLSGMRPTFTRQGVSFHRPLLHAQRADLRRVLQAHGVGWSEDPSNDDPRFDRVKMRAAMEVLAPLGITAATLSRSIDNLRDSRTALTRTLADWAARHVRQDRGDLVIAPDAMAALPADMARRLLNAGLRWISGRDYPPRAGSVMQIVASLTEPAGPADRTLHGCRLIPDRGALRLTREAAATGGPVASDAPWDGRWCLSGPHAPE</sequence>
<dbReference type="AlphaFoldDB" id="A0A0F8X5H5"/>
<keyword evidence="2" id="KW-0436">Ligase</keyword>
<reference evidence="8" key="1">
    <citation type="journal article" date="2015" name="Nature">
        <title>Complex archaea that bridge the gap between prokaryotes and eukaryotes.</title>
        <authorList>
            <person name="Spang A."/>
            <person name="Saw J.H."/>
            <person name="Jorgensen S.L."/>
            <person name="Zaremba-Niedzwiedzka K."/>
            <person name="Martijn J."/>
            <person name="Lind A.E."/>
            <person name="van Eijk R."/>
            <person name="Schleper C."/>
            <person name="Guy L."/>
            <person name="Ettema T.J."/>
        </authorList>
    </citation>
    <scope>NUCLEOTIDE SEQUENCE</scope>
</reference>
<dbReference type="EC" id="6.3.4.19" evidence="1"/>
<protein>
    <recommendedName>
        <fullName evidence="1">tRNA(Ile)-lysidine synthetase</fullName>
        <ecNumber evidence="1">6.3.4.19</ecNumber>
    </recommendedName>
</protein>
<evidence type="ECO:0000313" key="8">
    <source>
        <dbReference type="EMBL" id="KKK56200.1"/>
    </source>
</evidence>
<dbReference type="Gene3D" id="3.40.50.620">
    <property type="entry name" value="HUPs"/>
    <property type="match status" value="1"/>
</dbReference>
<evidence type="ECO:0000256" key="4">
    <source>
        <dbReference type="ARBA" id="ARBA00022741"/>
    </source>
</evidence>
<gene>
    <name evidence="8" type="ORF">LCGC14_3066920</name>
</gene>
<keyword evidence="5" id="KW-0067">ATP-binding</keyword>
<dbReference type="InterPro" id="IPR012094">
    <property type="entry name" value="tRNA_Ile_lys_synt"/>
</dbReference>
<evidence type="ECO:0000256" key="5">
    <source>
        <dbReference type="ARBA" id="ARBA00022840"/>
    </source>
</evidence>
<dbReference type="InterPro" id="IPR011063">
    <property type="entry name" value="TilS/TtcA_N"/>
</dbReference>
<accession>A0A0F8X5H5</accession>
<dbReference type="InterPro" id="IPR012795">
    <property type="entry name" value="tRNA_Ile_lys_synt_N"/>
</dbReference>
<dbReference type="GO" id="GO:0008033">
    <property type="term" value="P:tRNA processing"/>
    <property type="evidence" value="ECO:0007669"/>
    <property type="project" value="UniProtKB-KW"/>
</dbReference>
<dbReference type="CDD" id="cd01992">
    <property type="entry name" value="TilS_N"/>
    <property type="match status" value="1"/>
</dbReference>
<feature type="domain" description="tRNA(Ile)-lysidine/2-thiocytidine synthase N-terminal" evidence="7">
    <location>
        <begin position="20"/>
        <end position="196"/>
    </location>
</feature>
<dbReference type="NCBIfam" id="TIGR02432">
    <property type="entry name" value="lysidine_TilS_N"/>
    <property type="match status" value="1"/>
</dbReference>